<evidence type="ECO:0000259" key="2">
    <source>
        <dbReference type="PROSITE" id="PS51831"/>
    </source>
</evidence>
<keyword evidence="4" id="KW-1185">Reference proteome</keyword>
<dbReference type="Proteomes" id="UP000502706">
    <property type="component" value="Chromosome"/>
</dbReference>
<dbReference type="Pfam" id="PF01966">
    <property type="entry name" value="HD"/>
    <property type="match status" value="1"/>
</dbReference>
<evidence type="ECO:0000256" key="1">
    <source>
        <dbReference type="ARBA" id="ARBA00022801"/>
    </source>
</evidence>
<dbReference type="PANTHER" id="PTHR37294:SF1">
    <property type="entry name" value="3'-5' EXORIBONUCLEASE YHAM"/>
    <property type="match status" value="1"/>
</dbReference>
<organism evidence="3 4">
    <name type="scientific">Rubrobacter marinus</name>
    <dbReference type="NCBI Taxonomy" id="2653852"/>
    <lineage>
        <taxon>Bacteria</taxon>
        <taxon>Bacillati</taxon>
        <taxon>Actinomycetota</taxon>
        <taxon>Rubrobacteria</taxon>
        <taxon>Rubrobacterales</taxon>
        <taxon>Rubrobacteraceae</taxon>
        <taxon>Rubrobacter</taxon>
    </lineage>
</organism>
<evidence type="ECO:0000313" key="4">
    <source>
        <dbReference type="Proteomes" id="UP000502706"/>
    </source>
</evidence>
<dbReference type="KEGG" id="rmar:GBA65_06720"/>
<evidence type="ECO:0000313" key="3">
    <source>
        <dbReference type="EMBL" id="QIN78252.1"/>
    </source>
</evidence>
<dbReference type="CDD" id="cd00077">
    <property type="entry name" value="HDc"/>
    <property type="match status" value="1"/>
</dbReference>
<dbReference type="AlphaFoldDB" id="A0A6G8PVM1"/>
<dbReference type="InterPro" id="IPR006674">
    <property type="entry name" value="HD_domain"/>
</dbReference>
<dbReference type="NCBIfam" id="TIGR00277">
    <property type="entry name" value="HDIG"/>
    <property type="match status" value="1"/>
</dbReference>
<dbReference type="EMBL" id="CP045121">
    <property type="protein sequence ID" value="QIN78252.1"/>
    <property type="molecule type" value="Genomic_DNA"/>
</dbReference>
<reference evidence="3 4" key="1">
    <citation type="submission" date="2019-10" db="EMBL/GenBank/DDBJ databases">
        <title>Rubrobacter sp nov SCSIO 52915 isolated from a deep-sea sediment in the South China Sea.</title>
        <authorList>
            <person name="Chen R.W."/>
        </authorList>
    </citation>
    <scope>NUCLEOTIDE SEQUENCE [LARGE SCALE GENOMIC DNA]</scope>
    <source>
        <strain evidence="3 4">SCSIO 52915</strain>
    </source>
</reference>
<keyword evidence="1" id="KW-0378">Hydrolase</keyword>
<dbReference type="RefSeq" id="WP_166395928.1">
    <property type="nucleotide sequence ID" value="NZ_CP045121.1"/>
</dbReference>
<accession>A0A6G8PVM1</accession>
<dbReference type="Gene3D" id="1.10.3210.10">
    <property type="entry name" value="Hypothetical protein af1432"/>
    <property type="match status" value="1"/>
</dbReference>
<dbReference type="InterPro" id="IPR050798">
    <property type="entry name" value="YhaM_exoribonuc/phosphodiest"/>
</dbReference>
<dbReference type="CDD" id="cd04492">
    <property type="entry name" value="YhaM_OBF_like"/>
    <property type="match status" value="1"/>
</dbReference>
<proteinExistence type="predicted"/>
<dbReference type="PROSITE" id="PS51831">
    <property type="entry name" value="HD"/>
    <property type="match status" value="1"/>
</dbReference>
<protein>
    <submittedName>
        <fullName evidence="3">HD domain-containing protein</fullName>
    </submittedName>
</protein>
<dbReference type="InterPro" id="IPR003607">
    <property type="entry name" value="HD/PDEase_dom"/>
</dbReference>
<dbReference type="InterPro" id="IPR006675">
    <property type="entry name" value="HDIG_dom"/>
</dbReference>
<dbReference type="PANTHER" id="PTHR37294">
    <property type="entry name" value="3'-5' EXORIBONUCLEASE YHAM"/>
    <property type="match status" value="1"/>
</dbReference>
<dbReference type="GO" id="GO:0016787">
    <property type="term" value="F:hydrolase activity"/>
    <property type="evidence" value="ECO:0007669"/>
    <property type="project" value="UniProtKB-KW"/>
</dbReference>
<dbReference type="SMART" id="SM00471">
    <property type="entry name" value="HDc"/>
    <property type="match status" value="1"/>
</dbReference>
<feature type="domain" description="HD" evidence="2">
    <location>
        <begin position="150"/>
        <end position="270"/>
    </location>
</feature>
<sequence length="315" mass="34831">MAPRTTFLATDASVRTDSRGVPYLSVSLVDKTGSVDARMWRLPQELKEGLDGPEYVYVEGNAHEYRGMLQLKIERMRVLGPGEVEEEDYLPATEKDRKTLADELLEVGLSFEDAYLGELFARIVDDEGLWEAFCAAPAAKTMHHARIGGLLEHSVQCMRVAKEIAELYPVNRDLLLFGTIFHDVGKTRELSWGNGGFAYTTVGRLQGHVVLGDRIVAAKVAEIPGFPEDLALQLSHLMLSHQGEKEYGSPEQPKTLEALLVNLIDNLDARTAMFLETTKNVSAGGWSHHENPLRRALHVPEEAADDDGNARADAP</sequence>
<dbReference type="GO" id="GO:0031125">
    <property type="term" value="P:rRNA 3'-end processing"/>
    <property type="evidence" value="ECO:0007669"/>
    <property type="project" value="TreeGrafter"/>
</dbReference>
<name>A0A6G8PVM1_9ACTN</name>
<gene>
    <name evidence="3" type="ORF">GBA65_06720</name>
</gene>
<dbReference type="SUPFAM" id="SSF109604">
    <property type="entry name" value="HD-domain/PDEase-like"/>
    <property type="match status" value="1"/>
</dbReference>